<dbReference type="AlphaFoldDB" id="A0A151ZH33"/>
<proteinExistence type="predicted"/>
<comment type="subcellular location">
    <subcellularLocation>
        <location evidence="1">Cell membrane</location>
        <topology evidence="1">Multi-pass membrane protein</topology>
    </subcellularLocation>
</comment>
<dbReference type="PANTHER" id="PTHR12677:SF59">
    <property type="entry name" value="GOLGI APPARATUS MEMBRANE PROTEIN TVP38-RELATED"/>
    <property type="match status" value="1"/>
</dbReference>
<keyword evidence="3 6" id="KW-0812">Transmembrane</keyword>
<sequence>MLVPNSPIQIVTLRFMKWISDIPEGWGVVLVTLIYAISLVFCFPGTPINLAAGFLFGPVIGSISTVLGCDLGAIFSFIISRTLTREWAEQKMKSNKTYSQIDIAVAKNGFLIIFLLRLSPVIPFGICNYLFGATKITFSKYWLATTAGLIPCTVAYTYMGSLMRSLTDIYSGDNANTDENSNELMFISLATIFTALIIVVITIVTKRTLKSAMESQELNEQMDLEKGFDLPFLEEEQTHSSSSDQELPSSLSMDEIFTEDASSVSNLSISSKSSFADKLQSVLTQGIKKTNLKNDYKILESEDNSISIDTIK</sequence>
<feature type="transmembrane region" description="Helical" evidence="6">
    <location>
        <begin position="143"/>
        <end position="164"/>
    </location>
</feature>
<accession>A0A151ZH33</accession>
<evidence type="ECO:0000256" key="4">
    <source>
        <dbReference type="ARBA" id="ARBA00022989"/>
    </source>
</evidence>
<evidence type="ECO:0000256" key="5">
    <source>
        <dbReference type="ARBA" id="ARBA00023136"/>
    </source>
</evidence>
<organism evidence="8 9">
    <name type="scientific">Tieghemostelium lacteum</name>
    <name type="common">Slime mold</name>
    <name type="synonym">Dictyostelium lacteum</name>
    <dbReference type="NCBI Taxonomy" id="361077"/>
    <lineage>
        <taxon>Eukaryota</taxon>
        <taxon>Amoebozoa</taxon>
        <taxon>Evosea</taxon>
        <taxon>Eumycetozoa</taxon>
        <taxon>Dictyostelia</taxon>
        <taxon>Dictyosteliales</taxon>
        <taxon>Raperosteliaceae</taxon>
        <taxon>Tieghemostelium</taxon>
    </lineage>
</organism>
<protein>
    <recommendedName>
        <fullName evidence="7">VTT domain-containing protein</fullName>
    </recommendedName>
</protein>
<gene>
    <name evidence="8" type="ORF">DLAC_05935</name>
</gene>
<feature type="domain" description="VTT" evidence="7">
    <location>
        <begin position="43"/>
        <end position="161"/>
    </location>
</feature>
<dbReference type="STRING" id="361077.A0A151ZH33"/>
<dbReference type="OrthoDB" id="166803at2759"/>
<evidence type="ECO:0000313" key="8">
    <source>
        <dbReference type="EMBL" id="KYQ93276.1"/>
    </source>
</evidence>
<evidence type="ECO:0000256" key="6">
    <source>
        <dbReference type="SAM" id="Phobius"/>
    </source>
</evidence>
<evidence type="ECO:0000256" key="3">
    <source>
        <dbReference type="ARBA" id="ARBA00022692"/>
    </source>
</evidence>
<dbReference type="Pfam" id="PF09335">
    <property type="entry name" value="VTT_dom"/>
    <property type="match status" value="1"/>
</dbReference>
<evidence type="ECO:0000313" key="9">
    <source>
        <dbReference type="Proteomes" id="UP000076078"/>
    </source>
</evidence>
<dbReference type="InterPro" id="IPR015414">
    <property type="entry name" value="TMEM64"/>
</dbReference>
<feature type="transmembrane region" description="Helical" evidence="6">
    <location>
        <begin position="110"/>
        <end position="131"/>
    </location>
</feature>
<dbReference type="InterPro" id="IPR032816">
    <property type="entry name" value="VTT_dom"/>
</dbReference>
<dbReference type="Proteomes" id="UP000076078">
    <property type="component" value="Unassembled WGS sequence"/>
</dbReference>
<keyword evidence="5 6" id="KW-0472">Membrane</keyword>
<dbReference type="FunCoup" id="A0A151ZH33">
    <property type="interactions" value="26"/>
</dbReference>
<dbReference type="EMBL" id="LODT01000028">
    <property type="protein sequence ID" value="KYQ93276.1"/>
    <property type="molecule type" value="Genomic_DNA"/>
</dbReference>
<name>A0A151ZH33_TIELA</name>
<reference evidence="8 9" key="1">
    <citation type="submission" date="2015-12" db="EMBL/GenBank/DDBJ databases">
        <title>Dictyostelia acquired genes for synthesis and detection of signals that induce cell-type specialization by lateral gene transfer from prokaryotes.</title>
        <authorList>
            <person name="Gloeckner G."/>
            <person name="Schaap P."/>
        </authorList>
    </citation>
    <scope>NUCLEOTIDE SEQUENCE [LARGE SCALE GENOMIC DNA]</scope>
    <source>
        <strain evidence="8 9">TK</strain>
    </source>
</reference>
<dbReference type="GO" id="GO:0005886">
    <property type="term" value="C:plasma membrane"/>
    <property type="evidence" value="ECO:0007669"/>
    <property type="project" value="UniProtKB-SubCell"/>
</dbReference>
<dbReference type="PANTHER" id="PTHR12677">
    <property type="entry name" value="GOLGI APPARATUS MEMBRANE PROTEIN TVP38-RELATED"/>
    <property type="match status" value="1"/>
</dbReference>
<evidence type="ECO:0000256" key="2">
    <source>
        <dbReference type="ARBA" id="ARBA00022475"/>
    </source>
</evidence>
<evidence type="ECO:0000259" key="7">
    <source>
        <dbReference type="Pfam" id="PF09335"/>
    </source>
</evidence>
<dbReference type="OMA" id="VMMERHA"/>
<keyword evidence="9" id="KW-1185">Reference proteome</keyword>
<comment type="caution">
    <text evidence="8">The sequence shown here is derived from an EMBL/GenBank/DDBJ whole genome shotgun (WGS) entry which is preliminary data.</text>
</comment>
<feature type="transmembrane region" description="Helical" evidence="6">
    <location>
        <begin position="184"/>
        <end position="204"/>
    </location>
</feature>
<feature type="transmembrane region" description="Helical" evidence="6">
    <location>
        <begin position="25"/>
        <end position="43"/>
    </location>
</feature>
<keyword evidence="2" id="KW-1003">Cell membrane</keyword>
<evidence type="ECO:0000256" key="1">
    <source>
        <dbReference type="ARBA" id="ARBA00004651"/>
    </source>
</evidence>
<keyword evidence="4 6" id="KW-1133">Transmembrane helix</keyword>
<dbReference type="InParanoid" id="A0A151ZH33"/>
<feature type="transmembrane region" description="Helical" evidence="6">
    <location>
        <begin position="55"/>
        <end position="79"/>
    </location>
</feature>